<dbReference type="EMBL" id="JAAGWB010000029">
    <property type="protein sequence ID" value="NEN51484.1"/>
    <property type="molecule type" value="Genomic_DNA"/>
</dbReference>
<feature type="compositionally biased region" description="Basic and acidic residues" evidence="1">
    <location>
        <begin position="1"/>
        <end position="20"/>
    </location>
</feature>
<evidence type="ECO:0000313" key="5">
    <source>
        <dbReference type="Proteomes" id="UP000468828"/>
    </source>
</evidence>
<feature type="transmembrane region" description="Helical" evidence="2">
    <location>
        <begin position="77"/>
        <end position="99"/>
    </location>
</feature>
<organism evidence="3 5">
    <name type="scientific">Modestobacter muralis</name>
    <dbReference type="NCBI Taxonomy" id="1608614"/>
    <lineage>
        <taxon>Bacteria</taxon>
        <taxon>Bacillati</taxon>
        <taxon>Actinomycetota</taxon>
        <taxon>Actinomycetes</taxon>
        <taxon>Geodermatophilales</taxon>
        <taxon>Geodermatophilaceae</taxon>
        <taxon>Modestobacter</taxon>
    </lineage>
</organism>
<dbReference type="Pfam" id="PF07332">
    <property type="entry name" value="Phage_holin_3_6"/>
    <property type="match status" value="1"/>
</dbReference>
<reference evidence="3 5" key="1">
    <citation type="submission" date="2020-01" db="EMBL/GenBank/DDBJ databases">
        <title>the WGS Modestobacter muralis CPCC 204518.</title>
        <authorList>
            <person name="Jiang Z."/>
        </authorList>
    </citation>
    <scope>NUCLEOTIDE SEQUENCE [LARGE SCALE GENOMIC DNA]</scope>
    <source>
        <strain evidence="3 5">DSM 100205</strain>
    </source>
</reference>
<accession>A0A6P0EVG7</accession>
<evidence type="ECO:0000256" key="1">
    <source>
        <dbReference type="SAM" id="MobiDB-lite"/>
    </source>
</evidence>
<name>A0A6P0EVG7_9ACTN</name>
<comment type="caution">
    <text evidence="3">The sequence shown here is derived from an EMBL/GenBank/DDBJ whole genome shotgun (WGS) entry which is preliminary data.</text>
</comment>
<keyword evidence="2" id="KW-0472">Membrane</keyword>
<proteinExistence type="predicted"/>
<dbReference type="Proteomes" id="UP000471152">
    <property type="component" value="Unassembled WGS sequence"/>
</dbReference>
<keyword evidence="2" id="KW-0812">Transmembrane</keyword>
<protein>
    <submittedName>
        <fullName evidence="3">Phage holin family protein</fullName>
    </submittedName>
</protein>
<evidence type="ECO:0000313" key="3">
    <source>
        <dbReference type="EMBL" id="NEK94596.1"/>
    </source>
</evidence>
<keyword evidence="5" id="KW-1185">Reference proteome</keyword>
<dbReference type="AlphaFoldDB" id="A0A6P0EVG7"/>
<reference evidence="4 6" key="2">
    <citation type="submission" date="2020-02" db="EMBL/GenBank/DDBJ databases">
        <title>The WGS of Modestobacter muralis DSM 100205.</title>
        <authorList>
            <person name="Jiang Z."/>
        </authorList>
    </citation>
    <scope>NUCLEOTIDE SEQUENCE [LARGE SCALE GENOMIC DNA]</scope>
    <source>
        <strain evidence="4 6">DSM 100205</strain>
    </source>
</reference>
<evidence type="ECO:0000256" key="2">
    <source>
        <dbReference type="SAM" id="Phobius"/>
    </source>
</evidence>
<dbReference type="EMBL" id="JAAGWH010000027">
    <property type="protein sequence ID" value="NEK94596.1"/>
    <property type="molecule type" value="Genomic_DNA"/>
</dbReference>
<feature type="region of interest" description="Disordered" evidence="1">
    <location>
        <begin position="1"/>
        <end position="42"/>
    </location>
</feature>
<keyword evidence="2" id="KW-1133">Transmembrane helix</keyword>
<sequence>MRHDHRRNASDPAQIREEPPVAHSVSTTQLAGRPTGPAEPSVGTLAKSAAADVSTLIRAEIELAKTELTTSAKRGGIGAAAFAAAGVMLAFAAFFFFFFVAELLAEWLPRWAAFLIVFGLLVVLAVVVALIGYLQVKKIKKPEKTLETLHDLPDLARREAPGQRQHDLPTVRNGKVVVADPHAPLR</sequence>
<gene>
    <name evidence="4" type="ORF">G3R41_11160</name>
    <name evidence="3" type="ORF">GCU67_10505</name>
</gene>
<evidence type="ECO:0000313" key="4">
    <source>
        <dbReference type="EMBL" id="NEN51484.1"/>
    </source>
</evidence>
<dbReference type="Proteomes" id="UP000468828">
    <property type="component" value="Unassembled WGS sequence"/>
</dbReference>
<feature type="transmembrane region" description="Helical" evidence="2">
    <location>
        <begin position="111"/>
        <end position="134"/>
    </location>
</feature>
<evidence type="ECO:0000313" key="6">
    <source>
        <dbReference type="Proteomes" id="UP000471152"/>
    </source>
</evidence>
<dbReference type="InterPro" id="IPR009937">
    <property type="entry name" value="Phage_holin_3_6"/>
</dbReference>